<evidence type="ECO:0000313" key="3">
    <source>
        <dbReference type="Proteomes" id="UP000183046"/>
    </source>
</evidence>
<protein>
    <submittedName>
        <fullName evidence="2">Uncharacterized protein</fullName>
    </submittedName>
</protein>
<feature type="compositionally biased region" description="Acidic residues" evidence="1">
    <location>
        <begin position="10"/>
        <end position="31"/>
    </location>
</feature>
<sequence>MNDQIKENPDDLDIDPDIAPDPEEPVGEDPDDKPVEERLPQKNPRNPEYS</sequence>
<evidence type="ECO:0000256" key="1">
    <source>
        <dbReference type="SAM" id="MobiDB-lite"/>
    </source>
</evidence>
<dbReference type="AlphaFoldDB" id="A0A1G5PFH8"/>
<dbReference type="EMBL" id="FMWB01000017">
    <property type="protein sequence ID" value="SCZ47829.1"/>
    <property type="molecule type" value="Genomic_DNA"/>
</dbReference>
<accession>A0A1G5PFH8</accession>
<gene>
    <name evidence="2" type="ORF">SAMN05216279_11726</name>
</gene>
<proteinExistence type="predicted"/>
<feature type="region of interest" description="Disordered" evidence="1">
    <location>
        <begin position="1"/>
        <end position="50"/>
    </location>
</feature>
<organism evidence="2 3">
    <name type="scientific">Pseudomonas oryzihabitans</name>
    <dbReference type="NCBI Taxonomy" id="47885"/>
    <lineage>
        <taxon>Bacteria</taxon>
        <taxon>Pseudomonadati</taxon>
        <taxon>Pseudomonadota</taxon>
        <taxon>Gammaproteobacteria</taxon>
        <taxon>Pseudomonadales</taxon>
        <taxon>Pseudomonadaceae</taxon>
        <taxon>Pseudomonas</taxon>
    </lineage>
</organism>
<dbReference type="Proteomes" id="UP000183046">
    <property type="component" value="Unassembled WGS sequence"/>
</dbReference>
<evidence type="ECO:0000313" key="2">
    <source>
        <dbReference type="EMBL" id="SCZ47829.1"/>
    </source>
</evidence>
<dbReference type="GeneID" id="58746966"/>
<name>A0A1G5PFH8_9PSED</name>
<reference evidence="3" key="1">
    <citation type="submission" date="2016-10" db="EMBL/GenBank/DDBJ databases">
        <authorList>
            <person name="de Groot N.N."/>
        </authorList>
    </citation>
    <scope>NUCLEOTIDE SEQUENCE [LARGE SCALE GENOMIC DNA]</scope>
    <source>
        <strain evidence="3">DSM 15758</strain>
    </source>
</reference>
<comment type="caution">
    <text evidence="2">The sequence shown here is derived from an EMBL/GenBank/DDBJ whole genome shotgun (WGS) entry which is preliminary data.</text>
</comment>
<dbReference type="RefSeq" id="WP_007162537.1">
    <property type="nucleotide sequence ID" value="NZ_CP022198.1"/>
</dbReference>